<name>A0A5H2XIR4_PRUDU</name>
<reference evidence="2" key="1">
    <citation type="journal article" date="2019" name="Science">
        <title>Mutation of a bHLH transcription factor allowed almond domestication.</title>
        <authorList>
            <person name="Sanchez-Perez R."/>
            <person name="Pavan S."/>
            <person name="Mazzeo R."/>
            <person name="Moldovan C."/>
            <person name="Aiese Cigliano R."/>
            <person name="Del Cueto J."/>
            <person name="Ricciardi F."/>
            <person name="Lotti C."/>
            <person name="Ricciardi L."/>
            <person name="Dicenta F."/>
            <person name="Lopez-Marques R.L."/>
            <person name="Lindberg Moller B."/>
        </authorList>
    </citation>
    <scope>NUCLEOTIDE SEQUENCE</scope>
</reference>
<keyword evidence="1" id="KW-0812">Transmembrane</keyword>
<evidence type="ECO:0000313" key="2">
    <source>
        <dbReference type="EMBL" id="BBN68167.1"/>
    </source>
</evidence>
<protein>
    <submittedName>
        <fullName evidence="2">SU(VAR)3-9 homolog 6</fullName>
    </submittedName>
</protein>
<feature type="transmembrane region" description="Helical" evidence="1">
    <location>
        <begin position="18"/>
        <end position="34"/>
    </location>
</feature>
<proteinExistence type="predicted"/>
<dbReference type="EMBL" id="AP020645">
    <property type="protein sequence ID" value="BBN68167.1"/>
    <property type="molecule type" value="Genomic_DNA"/>
</dbReference>
<keyword evidence="1" id="KW-1133">Transmembrane helix</keyword>
<accession>A0A5H2XIR4</accession>
<organism evidence="2">
    <name type="scientific">Prunus dulcis</name>
    <name type="common">Almond</name>
    <name type="synonym">Amygdalus dulcis</name>
    <dbReference type="NCBI Taxonomy" id="3755"/>
    <lineage>
        <taxon>Eukaryota</taxon>
        <taxon>Viridiplantae</taxon>
        <taxon>Streptophyta</taxon>
        <taxon>Embryophyta</taxon>
        <taxon>Tracheophyta</taxon>
        <taxon>Spermatophyta</taxon>
        <taxon>Magnoliopsida</taxon>
        <taxon>eudicotyledons</taxon>
        <taxon>Gunneridae</taxon>
        <taxon>Pentapetalae</taxon>
        <taxon>rosids</taxon>
        <taxon>fabids</taxon>
        <taxon>Rosales</taxon>
        <taxon>Rosaceae</taxon>
        <taxon>Amygdaloideae</taxon>
        <taxon>Amygdaleae</taxon>
        <taxon>Prunus</taxon>
    </lineage>
</organism>
<gene>
    <name evidence="2" type="ORF">Prudu_308S000400</name>
</gene>
<evidence type="ECO:0000256" key="1">
    <source>
        <dbReference type="SAM" id="Phobius"/>
    </source>
</evidence>
<dbReference type="AlphaFoldDB" id="A0A5H2XIR4"/>
<sequence>MGAETLNTYVNNKKEKQLLLLVFNGVVLFVYASLEVDHLLYFGFNIFRGVCFTVMELLIQVIIVPKILHPLPPFIVV</sequence>
<keyword evidence="1" id="KW-0472">Membrane</keyword>